<dbReference type="Proteomes" id="UP001629953">
    <property type="component" value="Unassembled WGS sequence"/>
</dbReference>
<keyword evidence="2 5" id="KW-0540">Nuclease</keyword>
<evidence type="ECO:0000256" key="3">
    <source>
        <dbReference type="ARBA" id="ARBA00022801"/>
    </source>
</evidence>
<organism evidence="9 10">
    <name type="scientific">Celerinatantimonas yamalensis</name>
    <dbReference type="NCBI Taxonomy" id="559956"/>
    <lineage>
        <taxon>Bacteria</taxon>
        <taxon>Pseudomonadati</taxon>
        <taxon>Pseudomonadota</taxon>
        <taxon>Gammaproteobacteria</taxon>
        <taxon>Celerinatantimonadaceae</taxon>
        <taxon>Celerinatantimonas</taxon>
    </lineage>
</organism>
<dbReference type="InterPro" id="IPR025824">
    <property type="entry name" value="OB-fold_nuc-bd_dom"/>
</dbReference>
<dbReference type="Pfam" id="PF13742">
    <property type="entry name" value="tRNA_anti_2"/>
    <property type="match status" value="1"/>
</dbReference>
<dbReference type="Pfam" id="PF02601">
    <property type="entry name" value="Exonuc_VII_L"/>
    <property type="match status" value="1"/>
</dbReference>
<dbReference type="HAMAP" id="MF_00378">
    <property type="entry name" value="Exonuc_7_L"/>
    <property type="match status" value="1"/>
</dbReference>
<keyword evidence="10" id="KW-1185">Reference proteome</keyword>
<dbReference type="CDD" id="cd04489">
    <property type="entry name" value="ExoVII_LU_OBF"/>
    <property type="match status" value="1"/>
</dbReference>
<dbReference type="EMBL" id="JBEQCT010000008">
    <property type="protein sequence ID" value="MFM2486462.1"/>
    <property type="molecule type" value="Genomic_DNA"/>
</dbReference>
<dbReference type="RefSeq" id="WP_408624760.1">
    <property type="nucleotide sequence ID" value="NZ_JBEQCT010000008.1"/>
</dbReference>
<sequence>MDSSTPSRNILSVSQLNEKVRQHLELHIGEIWLQGEISNLVRPYSGHWYFSLKDSQAQVRCAMFKGQNRKILFDVEDGQQVLIRARISVYEPRGEYQLIVQSMQPDGLGAMQLAYEQLRCKLAAEGLFSEQRKRPLPEVVRQVGVITSASGAAFHDITAVLKRLAPSITVILYPSSVQGKEAPAALRQALQLANQRDEVDLLIIGRGGGSLEDLFAFNDEALARLVAESQLPIISAVGHEIDFTLTDFASDWRAPTPSAAAERVAYGVHQLQRIQSQLSERLEQLANQWLSPYQLRQQHLHQRLLNQSPLRQLRMRQQQLDELQQRLHDALTRLYQQRHKEQQSMQARLTRITPAQRIALATERLQALNIRLNRASLTLWHDKQQIFTQTVAQLNALSPLATLSRGYSAVRSDTGQWLTHIHHLRLDQSVVITMQDGQAKAIVTAIEPTSAHNPPHQ</sequence>
<evidence type="ECO:0000313" key="10">
    <source>
        <dbReference type="Proteomes" id="UP001629953"/>
    </source>
</evidence>
<feature type="domain" description="OB-fold nucleic acid binding" evidence="8">
    <location>
        <begin position="11"/>
        <end position="104"/>
    </location>
</feature>
<dbReference type="PANTHER" id="PTHR30008:SF0">
    <property type="entry name" value="EXODEOXYRIBONUCLEASE 7 LARGE SUBUNIT"/>
    <property type="match status" value="1"/>
</dbReference>
<dbReference type="EC" id="3.1.11.6" evidence="5"/>
<dbReference type="InterPro" id="IPR020579">
    <property type="entry name" value="Exonuc_VII_lsu_C"/>
</dbReference>
<gene>
    <name evidence="5 9" type="primary">xseA</name>
    <name evidence="9" type="ORF">ABUE30_15610</name>
</gene>
<evidence type="ECO:0000256" key="6">
    <source>
        <dbReference type="RuleBase" id="RU004355"/>
    </source>
</evidence>
<evidence type="ECO:0000256" key="4">
    <source>
        <dbReference type="ARBA" id="ARBA00022839"/>
    </source>
</evidence>
<comment type="catalytic activity">
    <reaction evidence="5 6">
        <text>Exonucleolytic cleavage in either 5'- to 3'- or 3'- to 5'-direction to yield nucleoside 5'-phosphates.</text>
        <dbReference type="EC" id="3.1.11.6"/>
    </reaction>
</comment>
<evidence type="ECO:0000259" key="7">
    <source>
        <dbReference type="Pfam" id="PF02601"/>
    </source>
</evidence>
<comment type="function">
    <text evidence="5">Bidirectionally degrades single-stranded DNA into large acid-insoluble oligonucleotides, which are then degraded further into small acid-soluble oligonucleotides.</text>
</comment>
<evidence type="ECO:0000313" key="9">
    <source>
        <dbReference type="EMBL" id="MFM2486462.1"/>
    </source>
</evidence>
<comment type="subcellular location">
    <subcellularLocation>
        <location evidence="5 6">Cytoplasm</location>
    </subcellularLocation>
</comment>
<evidence type="ECO:0000256" key="1">
    <source>
        <dbReference type="ARBA" id="ARBA00022490"/>
    </source>
</evidence>
<evidence type="ECO:0000256" key="2">
    <source>
        <dbReference type="ARBA" id="ARBA00022722"/>
    </source>
</evidence>
<dbReference type="PANTHER" id="PTHR30008">
    <property type="entry name" value="EXODEOXYRIBONUCLEASE 7 LARGE SUBUNIT"/>
    <property type="match status" value="1"/>
</dbReference>
<comment type="caution">
    <text evidence="9">The sequence shown here is derived from an EMBL/GenBank/DDBJ whole genome shotgun (WGS) entry which is preliminary data.</text>
</comment>
<dbReference type="GO" id="GO:0008855">
    <property type="term" value="F:exodeoxyribonuclease VII activity"/>
    <property type="evidence" value="ECO:0007669"/>
    <property type="project" value="UniProtKB-EC"/>
</dbReference>
<proteinExistence type="inferred from homology"/>
<feature type="domain" description="Exonuclease VII large subunit C-terminal" evidence="7">
    <location>
        <begin position="127"/>
        <end position="441"/>
    </location>
</feature>
<comment type="subunit">
    <text evidence="5">Heterooligomer composed of large and small subunits.</text>
</comment>
<accession>A0ABW9GA76</accession>
<name>A0ABW9GA76_9GAMM</name>
<evidence type="ECO:0000256" key="5">
    <source>
        <dbReference type="HAMAP-Rule" id="MF_00378"/>
    </source>
</evidence>
<protein>
    <recommendedName>
        <fullName evidence="5">Exodeoxyribonuclease 7 large subunit</fullName>
        <ecNumber evidence="5">3.1.11.6</ecNumber>
    </recommendedName>
    <alternativeName>
        <fullName evidence="5">Exodeoxyribonuclease VII large subunit</fullName>
        <shortName evidence="5">Exonuclease VII large subunit</shortName>
    </alternativeName>
</protein>
<dbReference type="InterPro" id="IPR003753">
    <property type="entry name" value="Exonuc_VII_L"/>
</dbReference>
<keyword evidence="1 5" id="KW-0963">Cytoplasm</keyword>
<keyword evidence="4 5" id="KW-0269">Exonuclease</keyword>
<evidence type="ECO:0000259" key="8">
    <source>
        <dbReference type="Pfam" id="PF13742"/>
    </source>
</evidence>
<comment type="similarity">
    <text evidence="5 6">Belongs to the XseA family.</text>
</comment>
<dbReference type="NCBIfam" id="TIGR00237">
    <property type="entry name" value="xseA"/>
    <property type="match status" value="1"/>
</dbReference>
<reference evidence="9 10" key="1">
    <citation type="journal article" date="2013" name="Int. J. Syst. Evol. Microbiol.">
        <title>Celerinatantimonas yamalensis sp. nov., a cold-adapted diazotrophic bacterium from a cold permafrost brine.</title>
        <authorList>
            <person name="Shcherbakova V."/>
            <person name="Chuvilskaya N."/>
            <person name="Rivkina E."/>
            <person name="Demidov N."/>
            <person name="Uchaeva V."/>
            <person name="Suetin S."/>
            <person name="Suzina N."/>
            <person name="Gilichinsky D."/>
        </authorList>
    </citation>
    <scope>NUCLEOTIDE SEQUENCE [LARGE SCALE GENOMIC DNA]</scope>
    <source>
        <strain evidence="9 10">C7</strain>
    </source>
</reference>
<keyword evidence="3 5" id="KW-0378">Hydrolase</keyword>